<reference evidence="1 2" key="1">
    <citation type="journal article" date="2013" name="BMC Genomics">
        <title>Comparative genomics of Campylobacter concisus isolates reveals genetic diversity and provides insights into disease association.</title>
        <authorList>
            <person name="Deshpande N.P."/>
            <person name="Kaakoush N.O."/>
            <person name="Wilkins M.R."/>
            <person name="Mitchell H.M."/>
        </authorList>
    </citation>
    <scope>NUCLEOTIDE SEQUENCE [LARGE SCALE GENOMIC DNA]</scope>
    <source>
        <strain evidence="1 2">UNSW3</strain>
    </source>
</reference>
<accession>U2EWJ8</accession>
<protein>
    <submittedName>
        <fullName evidence="1">Uncharacterized protein</fullName>
    </submittedName>
</protein>
<organism evidence="1 2">
    <name type="scientific">Campylobacter concisus UNSW3</name>
    <dbReference type="NCBI Taxonomy" id="1242966"/>
    <lineage>
        <taxon>Bacteria</taxon>
        <taxon>Pseudomonadati</taxon>
        <taxon>Campylobacterota</taxon>
        <taxon>Epsilonproteobacteria</taxon>
        <taxon>Campylobacterales</taxon>
        <taxon>Campylobacteraceae</taxon>
        <taxon>Campylobacter</taxon>
    </lineage>
</organism>
<evidence type="ECO:0000313" key="1">
    <source>
        <dbReference type="EMBL" id="ERJ22357.1"/>
    </source>
</evidence>
<gene>
    <name evidence="1" type="ORF">UNSW3_334</name>
</gene>
<dbReference type="PATRIC" id="fig|1242966.3.peg.941"/>
<sequence>MCSLKNGMKIFEVNEKIIAIVTIEKAIIFNLIFRLFLKLP</sequence>
<evidence type="ECO:0000313" key="2">
    <source>
        <dbReference type="Proteomes" id="UP000016636"/>
    </source>
</evidence>
<dbReference type="Proteomes" id="UP000016636">
    <property type="component" value="Unassembled WGS sequence"/>
</dbReference>
<proteinExistence type="predicted"/>
<dbReference type="AlphaFoldDB" id="U2EWJ8"/>
<dbReference type="EMBL" id="ANNE01000009">
    <property type="protein sequence ID" value="ERJ22357.1"/>
    <property type="molecule type" value="Genomic_DNA"/>
</dbReference>
<comment type="caution">
    <text evidence="1">The sequence shown here is derived from an EMBL/GenBank/DDBJ whole genome shotgun (WGS) entry which is preliminary data.</text>
</comment>
<name>U2EWJ8_9BACT</name>